<dbReference type="Proteomes" id="UP000035425">
    <property type="component" value="Unassembled WGS sequence"/>
</dbReference>
<reference evidence="7 8" key="1">
    <citation type="submission" date="2014-12" db="EMBL/GenBank/DDBJ databases">
        <title>Frankia sp. BMG5.1 draft genome.</title>
        <authorList>
            <person name="Gtari M."/>
            <person name="Ghodhbane-Gtari F."/>
            <person name="Nouioui I."/>
            <person name="Ktari A."/>
            <person name="Hezbri K."/>
            <person name="Mimouni W."/>
            <person name="Sbissi I."/>
            <person name="Ayari A."/>
            <person name="Yamanaka T."/>
            <person name="Normand P."/>
            <person name="Tisa L.S."/>
            <person name="Boudabous A."/>
        </authorList>
    </citation>
    <scope>NUCLEOTIDE SEQUENCE [LARGE SCALE GENOMIC DNA]</scope>
    <source>
        <strain evidence="7 8">BMG5.1</strain>
    </source>
</reference>
<keyword evidence="2" id="KW-0418">Kinase</keyword>
<keyword evidence="4" id="KW-0804">Transcription</keyword>
<evidence type="ECO:0000256" key="2">
    <source>
        <dbReference type="ARBA" id="ARBA00022777"/>
    </source>
</evidence>
<dbReference type="SMART" id="SM00065">
    <property type="entry name" value="GAF"/>
    <property type="match status" value="1"/>
</dbReference>
<feature type="domain" description="ANTAR" evidence="6">
    <location>
        <begin position="167"/>
        <end position="228"/>
    </location>
</feature>
<dbReference type="InterPro" id="IPR036388">
    <property type="entry name" value="WH-like_DNA-bd_sf"/>
</dbReference>
<dbReference type="InterPro" id="IPR012074">
    <property type="entry name" value="GAF_ANTAR"/>
</dbReference>
<name>A0ABR5EZT1_9ACTN</name>
<dbReference type="Pfam" id="PF13185">
    <property type="entry name" value="GAF_2"/>
    <property type="match status" value="1"/>
</dbReference>
<dbReference type="InterPro" id="IPR005561">
    <property type="entry name" value="ANTAR"/>
</dbReference>
<dbReference type="EMBL" id="JWIO01000051">
    <property type="protein sequence ID" value="KLL09920.1"/>
    <property type="molecule type" value="Genomic_DNA"/>
</dbReference>
<dbReference type="PIRSF" id="PIRSF036625">
    <property type="entry name" value="GAF_ANTAR"/>
    <property type="match status" value="1"/>
</dbReference>
<accession>A0ABR5EZT1</accession>
<proteinExistence type="predicted"/>
<organism evidence="7 8">
    <name type="scientific">Protofrankia coriariae</name>
    <dbReference type="NCBI Taxonomy" id="1562887"/>
    <lineage>
        <taxon>Bacteria</taxon>
        <taxon>Bacillati</taxon>
        <taxon>Actinomycetota</taxon>
        <taxon>Actinomycetes</taxon>
        <taxon>Frankiales</taxon>
        <taxon>Frankiaceae</taxon>
        <taxon>Protofrankia</taxon>
    </lineage>
</organism>
<dbReference type="SUPFAM" id="SSF55781">
    <property type="entry name" value="GAF domain-like"/>
    <property type="match status" value="1"/>
</dbReference>
<dbReference type="SUPFAM" id="SSF52172">
    <property type="entry name" value="CheY-like"/>
    <property type="match status" value="1"/>
</dbReference>
<dbReference type="Gene3D" id="3.30.450.40">
    <property type="match status" value="1"/>
</dbReference>
<evidence type="ECO:0000256" key="5">
    <source>
        <dbReference type="SAM" id="MobiDB-lite"/>
    </source>
</evidence>
<sequence>MDQEQQLSEAFVALADSLVADYDVADLLRRLADHCVTLLDVAAAGLLLADQRGSLQVVAASSETSRLLELFQLQHDQGPCLDCYHTGTAVTVPDVDLAARRWPIFTAETRAAGYRSVHALPMRLRDEVIGTLNLFGTRPGRLDDADARIGQALADVATIAILQERAIRHQEMLAEQLQHALTSRVVIEQAKGVLAERGSLDMDQAFNRLRRHARNTNTRLTDLARGIVDGTVDSTAVLTSHRRRQPPPPSIRGSAR</sequence>
<evidence type="ECO:0000313" key="7">
    <source>
        <dbReference type="EMBL" id="KLL09920.1"/>
    </source>
</evidence>
<evidence type="ECO:0000256" key="4">
    <source>
        <dbReference type="ARBA" id="ARBA00023163"/>
    </source>
</evidence>
<dbReference type="SMART" id="SM01012">
    <property type="entry name" value="ANTAR"/>
    <property type="match status" value="1"/>
</dbReference>
<comment type="caution">
    <text evidence="7">The sequence shown here is derived from an EMBL/GenBank/DDBJ whole genome shotgun (WGS) entry which is preliminary data.</text>
</comment>
<protein>
    <submittedName>
        <fullName evidence="7">Transcriptional regulator</fullName>
    </submittedName>
</protein>
<dbReference type="InterPro" id="IPR003018">
    <property type="entry name" value="GAF"/>
</dbReference>
<dbReference type="Pfam" id="PF03861">
    <property type="entry name" value="ANTAR"/>
    <property type="match status" value="1"/>
</dbReference>
<dbReference type="InterPro" id="IPR011006">
    <property type="entry name" value="CheY-like_superfamily"/>
</dbReference>
<keyword evidence="1" id="KW-0808">Transferase</keyword>
<evidence type="ECO:0000256" key="1">
    <source>
        <dbReference type="ARBA" id="ARBA00022679"/>
    </source>
</evidence>
<keyword evidence="8" id="KW-1185">Reference proteome</keyword>
<keyword evidence="3" id="KW-0805">Transcription regulation</keyword>
<feature type="region of interest" description="Disordered" evidence="5">
    <location>
        <begin position="235"/>
        <end position="256"/>
    </location>
</feature>
<evidence type="ECO:0000256" key="3">
    <source>
        <dbReference type="ARBA" id="ARBA00023015"/>
    </source>
</evidence>
<gene>
    <name evidence="7" type="ORF">FrCorBMG51_21610</name>
</gene>
<evidence type="ECO:0000259" key="6">
    <source>
        <dbReference type="PROSITE" id="PS50921"/>
    </source>
</evidence>
<dbReference type="Gene3D" id="1.10.10.10">
    <property type="entry name" value="Winged helix-like DNA-binding domain superfamily/Winged helix DNA-binding domain"/>
    <property type="match status" value="1"/>
</dbReference>
<dbReference type="InterPro" id="IPR029016">
    <property type="entry name" value="GAF-like_dom_sf"/>
</dbReference>
<dbReference type="RefSeq" id="WP_086055609.1">
    <property type="nucleotide sequence ID" value="NZ_JWIO01000051.1"/>
</dbReference>
<dbReference type="PROSITE" id="PS50921">
    <property type="entry name" value="ANTAR"/>
    <property type="match status" value="1"/>
</dbReference>
<evidence type="ECO:0000313" key="8">
    <source>
        <dbReference type="Proteomes" id="UP000035425"/>
    </source>
</evidence>